<feature type="compositionally biased region" description="Basic residues" evidence="1">
    <location>
        <begin position="80"/>
        <end position="99"/>
    </location>
</feature>
<dbReference type="EMBL" id="AP005462">
    <property type="protein sequence ID" value="BAC22464.1"/>
    <property type="molecule type" value="Genomic_DNA"/>
</dbReference>
<reference evidence="3" key="1">
    <citation type="journal article" date="2005" name="Nature">
        <title>The map-based sequence of the rice genome.</title>
        <authorList>
            <consortium name="International rice genome sequencing project (IRGSP)"/>
            <person name="Matsumoto T."/>
            <person name="Wu J."/>
            <person name="Kanamori H."/>
            <person name="Katayose Y."/>
            <person name="Fujisawa M."/>
            <person name="Namiki N."/>
            <person name="Mizuno H."/>
            <person name="Yamamoto K."/>
            <person name="Antonio B.A."/>
            <person name="Baba T."/>
            <person name="Sakata K."/>
            <person name="Nagamura Y."/>
            <person name="Aoki H."/>
            <person name="Arikawa K."/>
            <person name="Arita K."/>
            <person name="Bito T."/>
            <person name="Chiden Y."/>
            <person name="Fujitsuka N."/>
            <person name="Fukunaka R."/>
            <person name="Hamada M."/>
            <person name="Harada C."/>
            <person name="Hayashi A."/>
            <person name="Hijishita S."/>
            <person name="Honda M."/>
            <person name="Hosokawa S."/>
            <person name="Ichikawa Y."/>
            <person name="Idonuma A."/>
            <person name="Iijima M."/>
            <person name="Ikeda M."/>
            <person name="Ikeno M."/>
            <person name="Ito K."/>
            <person name="Ito S."/>
            <person name="Ito T."/>
            <person name="Ito Y."/>
            <person name="Ito Y."/>
            <person name="Iwabuchi A."/>
            <person name="Kamiya K."/>
            <person name="Karasawa W."/>
            <person name="Kurita K."/>
            <person name="Katagiri S."/>
            <person name="Kikuta A."/>
            <person name="Kobayashi H."/>
            <person name="Kobayashi N."/>
            <person name="Machita K."/>
            <person name="Maehara T."/>
            <person name="Masukawa M."/>
            <person name="Mizubayashi T."/>
            <person name="Mukai Y."/>
            <person name="Nagasaki H."/>
            <person name="Nagata Y."/>
            <person name="Naito S."/>
            <person name="Nakashima M."/>
            <person name="Nakama Y."/>
            <person name="Nakamichi Y."/>
            <person name="Nakamura M."/>
            <person name="Meguro A."/>
            <person name="Negishi M."/>
            <person name="Ohta I."/>
            <person name="Ohta T."/>
            <person name="Okamoto M."/>
            <person name="Ono N."/>
            <person name="Saji S."/>
            <person name="Sakaguchi M."/>
            <person name="Sakai K."/>
            <person name="Shibata M."/>
            <person name="Shimokawa T."/>
            <person name="Song J."/>
            <person name="Takazaki Y."/>
            <person name="Terasawa K."/>
            <person name="Tsugane M."/>
            <person name="Tsuji K."/>
            <person name="Ueda S."/>
            <person name="Waki K."/>
            <person name="Yamagata H."/>
            <person name="Yamamoto M."/>
            <person name="Yamamoto S."/>
            <person name="Yamane H."/>
            <person name="Yoshiki S."/>
            <person name="Yoshihara R."/>
            <person name="Yukawa K."/>
            <person name="Zhong H."/>
            <person name="Yano M."/>
            <person name="Yuan Q."/>
            <person name="Ouyang S."/>
            <person name="Liu J."/>
            <person name="Jones K.M."/>
            <person name="Gansberger K."/>
            <person name="Moffat K."/>
            <person name="Hill J."/>
            <person name="Bera J."/>
            <person name="Fadrosh D."/>
            <person name="Jin S."/>
            <person name="Johri S."/>
            <person name="Kim M."/>
            <person name="Overton L."/>
            <person name="Reardon M."/>
            <person name="Tsitrin T."/>
            <person name="Vuong H."/>
            <person name="Weaver B."/>
            <person name="Ciecko A."/>
            <person name="Tallon L."/>
            <person name="Jackson J."/>
            <person name="Pai G."/>
            <person name="Aken S.V."/>
            <person name="Utterback T."/>
            <person name="Reidmuller S."/>
            <person name="Feldblyum T."/>
            <person name="Hsiao J."/>
            <person name="Zismann V."/>
            <person name="Iobst S."/>
            <person name="de Vazeille A.R."/>
            <person name="Buell C.R."/>
            <person name="Ying K."/>
            <person name="Li Y."/>
            <person name="Lu T."/>
            <person name="Huang Y."/>
            <person name="Zhao Q."/>
            <person name="Feng Q."/>
            <person name="Zhang L."/>
            <person name="Zhu J."/>
            <person name="Weng Q."/>
            <person name="Mu J."/>
            <person name="Lu Y."/>
            <person name="Fan D."/>
            <person name="Liu Y."/>
            <person name="Guan J."/>
            <person name="Zhang Y."/>
            <person name="Yu S."/>
            <person name="Liu X."/>
            <person name="Zhang Y."/>
            <person name="Hong G."/>
            <person name="Han B."/>
            <person name="Choisne N."/>
            <person name="Demange N."/>
            <person name="Orjeda G."/>
            <person name="Samain S."/>
            <person name="Cattolico L."/>
            <person name="Pelletier E."/>
            <person name="Couloux A."/>
            <person name="Segurens B."/>
            <person name="Wincker P."/>
            <person name="D'Hont A."/>
            <person name="Scarpelli C."/>
            <person name="Weissenbach J."/>
            <person name="Salanoubat M."/>
            <person name="Quetier F."/>
            <person name="Yu Y."/>
            <person name="Kim H.R."/>
            <person name="Rambo T."/>
            <person name="Currie J."/>
            <person name="Collura K."/>
            <person name="Luo M."/>
            <person name="Yang T."/>
            <person name="Ammiraju J.S.S."/>
            <person name="Engler F."/>
            <person name="Soderlund C."/>
            <person name="Wing R.A."/>
            <person name="Palmer L.E."/>
            <person name="de la Bastide M."/>
            <person name="Spiegel L."/>
            <person name="Nascimento L."/>
            <person name="Zutavern T."/>
            <person name="O'Shaughnessy A."/>
            <person name="Dike S."/>
            <person name="Dedhia N."/>
            <person name="Preston R."/>
            <person name="Balija V."/>
            <person name="McCombie W.R."/>
            <person name="Chow T."/>
            <person name="Chen H."/>
            <person name="Chung M."/>
            <person name="Chen C."/>
            <person name="Shaw J."/>
            <person name="Wu H."/>
            <person name="Hsiao K."/>
            <person name="Chao Y."/>
            <person name="Chu M."/>
            <person name="Cheng C."/>
            <person name="Hour A."/>
            <person name="Lee P."/>
            <person name="Lin S."/>
            <person name="Lin Y."/>
            <person name="Liou J."/>
            <person name="Liu S."/>
            <person name="Hsing Y."/>
            <person name="Raghuvanshi S."/>
            <person name="Mohanty A."/>
            <person name="Bharti A.K."/>
            <person name="Gaur A."/>
            <person name="Gupta V."/>
            <person name="Kumar D."/>
            <person name="Ravi V."/>
            <person name="Vij S."/>
            <person name="Kapur A."/>
            <person name="Khurana P."/>
            <person name="Khurana P."/>
            <person name="Khurana J.P."/>
            <person name="Tyagi A.K."/>
            <person name="Gaikwad K."/>
            <person name="Singh A."/>
            <person name="Dalal V."/>
            <person name="Srivastava S."/>
            <person name="Dixit A."/>
            <person name="Pal A.K."/>
            <person name="Ghazi I.A."/>
            <person name="Yadav M."/>
            <person name="Pandit A."/>
            <person name="Bhargava A."/>
            <person name="Sureshbabu K."/>
            <person name="Batra K."/>
            <person name="Sharma T.R."/>
            <person name="Mohapatra T."/>
            <person name="Singh N.K."/>
            <person name="Messing J."/>
            <person name="Nelson A.B."/>
            <person name="Fuks G."/>
            <person name="Kavchok S."/>
            <person name="Keizer G."/>
            <person name="Linton E."/>
            <person name="Llaca V."/>
            <person name="Song R."/>
            <person name="Tanyolac B."/>
            <person name="Young S."/>
            <person name="Ho-Il K."/>
            <person name="Hahn J.H."/>
            <person name="Sangsakoo G."/>
            <person name="Vanavichit A."/>
            <person name="de Mattos Luiz.A.T."/>
            <person name="Zimmer P.D."/>
            <person name="Malone G."/>
            <person name="Dellagostin O."/>
            <person name="de Oliveira A.C."/>
            <person name="Bevan M."/>
            <person name="Bancroft I."/>
            <person name="Minx P."/>
            <person name="Cordum H."/>
            <person name="Wilson R."/>
            <person name="Cheng Z."/>
            <person name="Jin W."/>
            <person name="Jiang J."/>
            <person name="Leong S.A."/>
            <person name="Iwama H."/>
            <person name="Gojobori T."/>
            <person name="Itoh T."/>
            <person name="Niimura Y."/>
            <person name="Fujii Y."/>
            <person name="Habara T."/>
            <person name="Sakai H."/>
            <person name="Sato Y."/>
            <person name="Wilson G."/>
            <person name="Kumar K."/>
            <person name="McCouch S."/>
            <person name="Juretic N."/>
            <person name="Hoen D."/>
            <person name="Wright S."/>
            <person name="Bruskiewich R."/>
            <person name="Bureau T."/>
            <person name="Miyao A."/>
            <person name="Hirochika H."/>
            <person name="Nishikawa T."/>
            <person name="Kadowaki K."/>
            <person name="Sugiura M."/>
            <person name="Burr B."/>
            <person name="Sasaki T."/>
        </authorList>
    </citation>
    <scope>NUCLEOTIDE SEQUENCE [LARGE SCALE GENOMIC DNA]</scope>
    <source>
        <strain evidence="3">cv. Nipponbare</strain>
    </source>
</reference>
<proteinExistence type="predicted"/>
<feature type="region of interest" description="Disordered" evidence="1">
    <location>
        <begin position="75"/>
        <end position="99"/>
    </location>
</feature>
<dbReference type="Proteomes" id="UP000000763">
    <property type="component" value="Chromosome 7"/>
</dbReference>
<reference evidence="3" key="2">
    <citation type="journal article" date="2008" name="Nucleic Acids Res.">
        <title>The rice annotation project database (RAP-DB): 2008 update.</title>
        <authorList>
            <consortium name="The rice annotation project (RAP)"/>
        </authorList>
    </citation>
    <scope>GENOME REANNOTATION</scope>
    <source>
        <strain evidence="3">cv. Nipponbare</strain>
    </source>
</reference>
<feature type="compositionally biased region" description="Basic residues" evidence="1">
    <location>
        <begin position="12"/>
        <end position="28"/>
    </location>
</feature>
<dbReference type="AlphaFoldDB" id="Q8H2R3"/>
<protein>
    <submittedName>
        <fullName evidence="2">Uncharacterized protein</fullName>
    </submittedName>
</protein>
<gene>
    <name evidence="2" type="primary">P0613B07.136</name>
</gene>
<evidence type="ECO:0000313" key="2">
    <source>
        <dbReference type="EMBL" id="BAC22464.1"/>
    </source>
</evidence>
<sequence>MGERNGTSPGIYRRRFKSVRRRRRRGTQRQRVEEKKSAPALILSGDGRVGGGVRRKTTALAVACDWLEMARRMAAPGSAHGRRKGRLGWAGPKRKMGQK</sequence>
<feature type="region of interest" description="Disordered" evidence="1">
    <location>
        <begin position="1"/>
        <end position="39"/>
    </location>
</feature>
<accession>Q8H2R3</accession>
<evidence type="ECO:0000313" key="3">
    <source>
        <dbReference type="Proteomes" id="UP000000763"/>
    </source>
</evidence>
<organism evidence="2 3">
    <name type="scientific">Oryza sativa subsp. japonica</name>
    <name type="common">Rice</name>
    <dbReference type="NCBI Taxonomy" id="39947"/>
    <lineage>
        <taxon>Eukaryota</taxon>
        <taxon>Viridiplantae</taxon>
        <taxon>Streptophyta</taxon>
        <taxon>Embryophyta</taxon>
        <taxon>Tracheophyta</taxon>
        <taxon>Spermatophyta</taxon>
        <taxon>Magnoliopsida</taxon>
        <taxon>Liliopsida</taxon>
        <taxon>Poales</taxon>
        <taxon>Poaceae</taxon>
        <taxon>BOP clade</taxon>
        <taxon>Oryzoideae</taxon>
        <taxon>Oryzeae</taxon>
        <taxon>Oryzinae</taxon>
        <taxon>Oryza</taxon>
        <taxon>Oryza sativa</taxon>
    </lineage>
</organism>
<evidence type="ECO:0000256" key="1">
    <source>
        <dbReference type="SAM" id="MobiDB-lite"/>
    </source>
</evidence>
<name>Q8H2R3_ORYSJ</name>